<keyword evidence="6 11" id="KW-0808">Transferase</keyword>
<feature type="chain" id="PRO_5044279158" description="GPI mannosyltransferase 2" evidence="12">
    <location>
        <begin position="20"/>
        <end position="468"/>
    </location>
</feature>
<keyword evidence="14" id="KW-1185">Reference proteome</keyword>
<dbReference type="GO" id="GO:0000009">
    <property type="term" value="F:alpha-1,6-mannosyltransferase activity"/>
    <property type="evidence" value="ECO:0007669"/>
    <property type="project" value="InterPro"/>
</dbReference>
<comment type="pathway">
    <text evidence="2 11">Glycolipid biosynthesis; glycosylphosphatidylinositol-anchor biosynthesis.</text>
</comment>
<dbReference type="AlphaFoldDB" id="A0AB34K2A3"/>
<keyword evidence="7" id="KW-0812">Transmembrane</keyword>
<evidence type="ECO:0000256" key="8">
    <source>
        <dbReference type="ARBA" id="ARBA00022824"/>
    </source>
</evidence>
<evidence type="ECO:0000313" key="14">
    <source>
        <dbReference type="Proteomes" id="UP001515480"/>
    </source>
</evidence>
<organism evidence="13 14">
    <name type="scientific">Prymnesium parvum</name>
    <name type="common">Toxic golden alga</name>
    <dbReference type="NCBI Taxonomy" id="97485"/>
    <lineage>
        <taxon>Eukaryota</taxon>
        <taxon>Haptista</taxon>
        <taxon>Haptophyta</taxon>
        <taxon>Prymnesiophyceae</taxon>
        <taxon>Prymnesiales</taxon>
        <taxon>Prymnesiaceae</taxon>
        <taxon>Prymnesium</taxon>
    </lineage>
</organism>
<keyword evidence="5 11" id="KW-0328">Glycosyltransferase</keyword>
<gene>
    <name evidence="13" type="ORF">AB1Y20_009941</name>
</gene>
<sequence length="468" mass="51149">MVSVPVAAALSRFLVLSLAVISDLLLPDHAPQGALHYAFAADCRVAPLLRPFTRWDSAHFLEVAQNGWRHEWSHAFFPLYPLMTRALAALLAPFTSLCTQEAFVVAGLLLSNTAFVVAACSLHELGKHVLRDAQLAHRAALLFCVAPASIFFSSLYSESVFAAATFGGLLLLELGSPWTACLVLAAGSGCRANGLLNAPLILYHAACSSARRRRGDRRQAWPAVGEALQLVAQLASVVVGYRRLCGASTTRSGWGAAALAAEGTHEIADPSPTPTGLAATPSSWCDDRIPDAYSHVQEAYWNVGFLRYFQSRQLPNFILATPALLLCLDACRTVRAQLVWRWRDTSLSDKLLDVLRMPSMKGRTQHLKGDALSAEQAARVAVYIGQWAVLSAIAFFFSHIQITTRLVGAACAPLYWHMAILSQPPRAYKKSKRPLLKWKLEGRVLVHAHSLIYVFAGTVLHANFFPWT</sequence>
<evidence type="ECO:0000313" key="13">
    <source>
        <dbReference type="EMBL" id="KAL1528603.1"/>
    </source>
</evidence>
<dbReference type="GO" id="GO:0006506">
    <property type="term" value="P:GPI anchor biosynthetic process"/>
    <property type="evidence" value="ECO:0007669"/>
    <property type="project" value="UniProtKB-KW"/>
</dbReference>
<evidence type="ECO:0000256" key="10">
    <source>
        <dbReference type="ARBA" id="ARBA00023136"/>
    </source>
</evidence>
<evidence type="ECO:0000256" key="4">
    <source>
        <dbReference type="ARBA" id="ARBA00022502"/>
    </source>
</evidence>
<evidence type="ECO:0000256" key="3">
    <source>
        <dbReference type="ARBA" id="ARBA00008698"/>
    </source>
</evidence>
<accession>A0AB34K2A3</accession>
<name>A0AB34K2A3_PRYPA</name>
<keyword evidence="12" id="KW-0732">Signal</keyword>
<keyword evidence="8 11" id="KW-0256">Endoplasmic reticulum</keyword>
<dbReference type="GO" id="GO:0005789">
    <property type="term" value="C:endoplasmic reticulum membrane"/>
    <property type="evidence" value="ECO:0007669"/>
    <property type="project" value="UniProtKB-SubCell"/>
</dbReference>
<dbReference type="InterPro" id="IPR007315">
    <property type="entry name" value="PIG-V/Gpi18"/>
</dbReference>
<evidence type="ECO:0000256" key="7">
    <source>
        <dbReference type="ARBA" id="ARBA00022692"/>
    </source>
</evidence>
<protein>
    <recommendedName>
        <fullName evidence="11">GPI mannosyltransferase 2</fullName>
        <ecNumber evidence="11">2.4.1.-</ecNumber>
    </recommendedName>
</protein>
<evidence type="ECO:0000256" key="1">
    <source>
        <dbReference type="ARBA" id="ARBA00004477"/>
    </source>
</evidence>
<evidence type="ECO:0000256" key="2">
    <source>
        <dbReference type="ARBA" id="ARBA00004687"/>
    </source>
</evidence>
<dbReference type="PANTHER" id="PTHR12468:SF2">
    <property type="entry name" value="GPI MANNOSYLTRANSFERASE 2"/>
    <property type="match status" value="1"/>
</dbReference>
<dbReference type="Pfam" id="PF04188">
    <property type="entry name" value="Mannosyl_trans2"/>
    <property type="match status" value="1"/>
</dbReference>
<comment type="subcellular location">
    <subcellularLocation>
        <location evidence="1 11">Endoplasmic reticulum membrane</location>
        <topology evidence="1 11">Multi-pass membrane protein</topology>
    </subcellularLocation>
</comment>
<dbReference type="EMBL" id="JBGBPQ010000002">
    <property type="protein sequence ID" value="KAL1528603.1"/>
    <property type="molecule type" value="Genomic_DNA"/>
</dbReference>
<evidence type="ECO:0000256" key="6">
    <source>
        <dbReference type="ARBA" id="ARBA00022679"/>
    </source>
</evidence>
<comment type="similarity">
    <text evidence="3 11">Belongs to the PIGV family.</text>
</comment>
<comment type="caution">
    <text evidence="13">The sequence shown here is derived from an EMBL/GenBank/DDBJ whole genome shotgun (WGS) entry which is preliminary data.</text>
</comment>
<comment type="function">
    <text evidence="11">Mannosyltransferase involved in glycosylphosphatidylinositol-anchor biosynthesis.</text>
</comment>
<dbReference type="PANTHER" id="PTHR12468">
    <property type="entry name" value="GPI MANNOSYLTRANSFERASE 2"/>
    <property type="match status" value="1"/>
</dbReference>
<feature type="signal peptide" evidence="12">
    <location>
        <begin position="1"/>
        <end position="19"/>
    </location>
</feature>
<evidence type="ECO:0000256" key="9">
    <source>
        <dbReference type="ARBA" id="ARBA00022989"/>
    </source>
</evidence>
<evidence type="ECO:0000256" key="11">
    <source>
        <dbReference type="RuleBase" id="RU363112"/>
    </source>
</evidence>
<dbReference type="GO" id="GO:0004376">
    <property type="term" value="F:GPI mannosyltransferase activity"/>
    <property type="evidence" value="ECO:0007669"/>
    <property type="project" value="InterPro"/>
</dbReference>
<keyword evidence="10" id="KW-0472">Membrane</keyword>
<dbReference type="Proteomes" id="UP001515480">
    <property type="component" value="Unassembled WGS sequence"/>
</dbReference>
<evidence type="ECO:0000256" key="12">
    <source>
        <dbReference type="SAM" id="SignalP"/>
    </source>
</evidence>
<dbReference type="GO" id="GO:0031501">
    <property type="term" value="C:mannosyltransferase complex"/>
    <property type="evidence" value="ECO:0007669"/>
    <property type="project" value="TreeGrafter"/>
</dbReference>
<keyword evidence="4 11" id="KW-0337">GPI-anchor biosynthesis</keyword>
<keyword evidence="9" id="KW-1133">Transmembrane helix</keyword>
<dbReference type="EC" id="2.4.1.-" evidence="11"/>
<evidence type="ECO:0000256" key="5">
    <source>
        <dbReference type="ARBA" id="ARBA00022676"/>
    </source>
</evidence>
<proteinExistence type="inferred from homology"/>
<reference evidence="13 14" key="1">
    <citation type="journal article" date="2024" name="Science">
        <title>Giant polyketide synthase enzymes in the biosynthesis of giant marine polyether toxins.</title>
        <authorList>
            <person name="Fallon T.R."/>
            <person name="Shende V.V."/>
            <person name="Wierzbicki I.H."/>
            <person name="Pendleton A.L."/>
            <person name="Watervoot N.F."/>
            <person name="Auber R.P."/>
            <person name="Gonzalez D.J."/>
            <person name="Wisecaver J.H."/>
            <person name="Moore B.S."/>
        </authorList>
    </citation>
    <scope>NUCLEOTIDE SEQUENCE [LARGE SCALE GENOMIC DNA]</scope>
    <source>
        <strain evidence="13 14">12B1</strain>
    </source>
</reference>